<reference evidence="1" key="1">
    <citation type="submission" date="2023-07" db="EMBL/GenBank/DDBJ databases">
        <title>Genome content predicts the carbon catabolic preferences of heterotrophic bacteria.</title>
        <authorList>
            <person name="Gralka M."/>
        </authorList>
    </citation>
    <scope>NUCLEOTIDE SEQUENCE</scope>
    <source>
        <strain evidence="1">I2M02</strain>
    </source>
</reference>
<dbReference type="Proteomes" id="UP001169823">
    <property type="component" value="Unassembled WGS sequence"/>
</dbReference>
<accession>A0AAW7XRK3</accession>
<evidence type="ECO:0000313" key="1">
    <source>
        <dbReference type="EMBL" id="MDO6456537.1"/>
    </source>
</evidence>
<sequence length="105" mass="11421">MERVGLGLCPNTTVLDALYLASEHRILSALEKATGDCVLLIAHNPGIGEFAADFASHPPPHPDFLRYPTAATAVFELKADNWAQARFGENEVIDFATPRELEADT</sequence>
<dbReference type="InterPro" id="IPR029033">
    <property type="entry name" value="His_PPase_superfam"/>
</dbReference>
<dbReference type="SUPFAM" id="SSF53254">
    <property type="entry name" value="Phosphoglycerate mutase-like"/>
    <property type="match status" value="1"/>
</dbReference>
<evidence type="ECO:0008006" key="3">
    <source>
        <dbReference type="Google" id="ProtNLM"/>
    </source>
</evidence>
<proteinExistence type="predicted"/>
<organism evidence="1 2">
    <name type="scientific">Celeribacter halophilus</name>
    <dbReference type="NCBI Taxonomy" id="576117"/>
    <lineage>
        <taxon>Bacteria</taxon>
        <taxon>Pseudomonadati</taxon>
        <taxon>Pseudomonadota</taxon>
        <taxon>Alphaproteobacteria</taxon>
        <taxon>Rhodobacterales</taxon>
        <taxon>Roseobacteraceae</taxon>
        <taxon>Celeribacter</taxon>
    </lineage>
</organism>
<name>A0AAW7XRK3_9RHOB</name>
<dbReference type="AlphaFoldDB" id="A0AAW7XRK3"/>
<protein>
    <recommendedName>
        <fullName evidence="3">Histidine phosphatase superfamily (Branch 1)</fullName>
    </recommendedName>
</protein>
<gene>
    <name evidence="1" type="ORF">Q4494_05540</name>
</gene>
<dbReference type="EMBL" id="JAUOPJ010000004">
    <property type="protein sequence ID" value="MDO6456537.1"/>
    <property type="molecule type" value="Genomic_DNA"/>
</dbReference>
<dbReference type="Gene3D" id="3.40.50.1240">
    <property type="entry name" value="Phosphoglycerate mutase-like"/>
    <property type="match status" value="1"/>
</dbReference>
<evidence type="ECO:0000313" key="2">
    <source>
        <dbReference type="Proteomes" id="UP001169823"/>
    </source>
</evidence>
<dbReference type="RefSeq" id="WP_303481371.1">
    <property type="nucleotide sequence ID" value="NZ_JAUOPJ010000004.1"/>
</dbReference>
<comment type="caution">
    <text evidence="1">The sequence shown here is derived from an EMBL/GenBank/DDBJ whole genome shotgun (WGS) entry which is preliminary data.</text>
</comment>